<keyword evidence="2" id="KW-1185">Reference proteome</keyword>
<dbReference type="RefSeq" id="WP_330957357.1">
    <property type="nucleotide sequence ID" value="NZ_JAZGJQ010000001.1"/>
</dbReference>
<proteinExistence type="predicted"/>
<reference evidence="1 2" key="1">
    <citation type="submission" date="2024-01" db="EMBL/GenBank/DDBJ databases">
        <title>Description of Olsenella sp. nov., isolated from pig feces.</title>
        <authorList>
            <person name="Chang Y.-H."/>
        </authorList>
    </citation>
    <scope>NUCLEOTIDE SEQUENCE [LARGE SCALE GENOMIC DNA]</scope>
    <source>
        <strain evidence="1 2">YH-ols2223</strain>
    </source>
</reference>
<dbReference type="Proteomes" id="UP001332931">
    <property type="component" value="Unassembled WGS sequence"/>
</dbReference>
<gene>
    <name evidence="1" type="ORF">VXJ25_01090</name>
</gene>
<dbReference type="EMBL" id="JAZGJQ010000001">
    <property type="protein sequence ID" value="MEE6146595.1"/>
    <property type="molecule type" value="Genomic_DNA"/>
</dbReference>
<evidence type="ECO:0000313" key="1">
    <source>
        <dbReference type="EMBL" id="MEE6146595.1"/>
    </source>
</evidence>
<sequence length="72" mass="7927">MKRRFKPYLAGRELPAGVPEADFEVAELVADTKVGERGVYLRAGFDFLPHPYLRLEDVATAEAGTFVVRGCG</sequence>
<accession>A0ABU7R7M6</accession>
<organism evidence="1 2">
    <name type="scientific">Olsenella absiana</name>
    <dbReference type="NCBI Taxonomy" id="3115222"/>
    <lineage>
        <taxon>Bacteria</taxon>
        <taxon>Bacillati</taxon>
        <taxon>Actinomycetota</taxon>
        <taxon>Coriobacteriia</taxon>
        <taxon>Coriobacteriales</taxon>
        <taxon>Atopobiaceae</taxon>
        <taxon>Olsenella</taxon>
    </lineage>
</organism>
<protein>
    <submittedName>
        <fullName evidence="1">Uncharacterized protein</fullName>
    </submittedName>
</protein>
<comment type="caution">
    <text evidence="1">The sequence shown here is derived from an EMBL/GenBank/DDBJ whole genome shotgun (WGS) entry which is preliminary data.</text>
</comment>
<name>A0ABU7R7M6_9ACTN</name>
<evidence type="ECO:0000313" key="2">
    <source>
        <dbReference type="Proteomes" id="UP001332931"/>
    </source>
</evidence>